<dbReference type="GO" id="GO:0005737">
    <property type="term" value="C:cytoplasm"/>
    <property type="evidence" value="ECO:0000318"/>
    <property type="project" value="GO_Central"/>
</dbReference>
<evidence type="ECO:0000313" key="2">
    <source>
        <dbReference type="EMBL" id="KAE8304132.1"/>
    </source>
</evidence>
<dbReference type="OMA" id="RANHEES"/>
<organism evidence="2 3">
    <name type="scientific">Giardia intestinalis (strain ATCC 50803 / WB clone C6)</name>
    <name type="common">Giardia lamblia</name>
    <dbReference type="NCBI Taxonomy" id="184922"/>
    <lineage>
        <taxon>Eukaryota</taxon>
        <taxon>Metamonada</taxon>
        <taxon>Diplomonadida</taxon>
        <taxon>Hexamitidae</taxon>
        <taxon>Giardiinae</taxon>
        <taxon>Giardia</taxon>
    </lineage>
</organism>
<dbReference type="Pfam" id="PF12874">
    <property type="entry name" value="zf-met"/>
    <property type="match status" value="1"/>
</dbReference>
<evidence type="ECO:0000313" key="3">
    <source>
        <dbReference type="Proteomes" id="UP000001548"/>
    </source>
</evidence>
<dbReference type="PRINTS" id="PR00625">
    <property type="entry name" value="JDOMAIN"/>
</dbReference>
<keyword evidence="3" id="KW-1185">Reference proteome</keyword>
<gene>
    <name evidence="2" type="ORF">GL50803_0016406</name>
</gene>
<dbReference type="GeneID" id="5698492"/>
<evidence type="ECO:0000256" key="1">
    <source>
        <dbReference type="SAM" id="MobiDB-lite"/>
    </source>
</evidence>
<dbReference type="SUPFAM" id="SSF57667">
    <property type="entry name" value="beta-beta-alpha zinc fingers"/>
    <property type="match status" value="1"/>
</dbReference>
<dbReference type="Pfam" id="PF00226">
    <property type="entry name" value="DnaJ"/>
    <property type="match status" value="1"/>
</dbReference>
<dbReference type="EMBL" id="AACB03000002">
    <property type="protein sequence ID" value="KAE8304132.1"/>
    <property type="molecule type" value="Genomic_DNA"/>
</dbReference>
<dbReference type="SMART" id="SM00355">
    <property type="entry name" value="ZnF_C2H2"/>
    <property type="match status" value="2"/>
</dbReference>
<name>A8BQ93_GIAIC</name>
<proteinExistence type="predicted"/>
<dbReference type="InterPro" id="IPR036236">
    <property type="entry name" value="Znf_C2H2_sf"/>
</dbReference>
<dbReference type="Proteomes" id="UP000001548">
    <property type="component" value="Unassembled WGS sequence"/>
</dbReference>
<dbReference type="PROSITE" id="PS00028">
    <property type="entry name" value="ZINC_FINGER_C2H2_1"/>
    <property type="match status" value="2"/>
</dbReference>
<comment type="caution">
    <text evidence="2">The sequence shown here is derived from an EMBL/GenBank/DDBJ whole genome shotgun (WGS) entry which is preliminary data.</text>
</comment>
<dbReference type="Pfam" id="PF21884">
    <property type="entry name" value="ZUO1-like_ZHD"/>
    <property type="match status" value="1"/>
</dbReference>
<dbReference type="InterPro" id="IPR036869">
    <property type="entry name" value="J_dom_sf"/>
</dbReference>
<dbReference type="InterPro" id="IPR051964">
    <property type="entry name" value="Chaperone_stress_response"/>
</dbReference>
<protein>
    <submittedName>
        <fullName evidence="2">Chaperone protein DnaJ subfamily C</fullName>
    </submittedName>
</protein>
<dbReference type="SMART" id="SM00271">
    <property type="entry name" value="DnaJ"/>
    <property type="match status" value="1"/>
</dbReference>
<feature type="region of interest" description="Disordered" evidence="1">
    <location>
        <begin position="391"/>
        <end position="455"/>
    </location>
</feature>
<reference evidence="2 3" key="1">
    <citation type="journal article" date="2007" name="Science">
        <title>Genomic minimalism in the early diverging intestinal parasite Giardia lamblia.</title>
        <authorList>
            <person name="Morrison H.G."/>
            <person name="McArthur A.G."/>
            <person name="Gillin F.D."/>
            <person name="Aley S.B."/>
            <person name="Adam R.D."/>
            <person name="Olsen G.J."/>
            <person name="Best A.A."/>
            <person name="Cande W.Z."/>
            <person name="Chen F."/>
            <person name="Cipriano M.J."/>
            <person name="Davids B.J."/>
            <person name="Dawson S.C."/>
            <person name="Elmendorf H.G."/>
            <person name="Hehl A.B."/>
            <person name="Holder M.E."/>
            <person name="Huse S.M."/>
            <person name="Kim U.U."/>
            <person name="Lasek-Nesselquist E."/>
            <person name="Manning G."/>
            <person name="Nigam A."/>
            <person name="Nixon J.E."/>
            <person name="Palm D."/>
            <person name="Passamaneck N.E."/>
            <person name="Prabhu A."/>
            <person name="Reich C.I."/>
            <person name="Reiner D.S."/>
            <person name="Samuelson J."/>
            <person name="Svard S.G."/>
            <person name="Sogin M.L."/>
        </authorList>
    </citation>
    <scope>NUCLEOTIDE SEQUENCE [LARGE SCALE GENOMIC DNA]</scope>
    <source>
        <strain evidence="2 3">WB C6</strain>
    </source>
</reference>
<dbReference type="Gene3D" id="1.10.287.110">
    <property type="entry name" value="DnaJ domain"/>
    <property type="match status" value="1"/>
</dbReference>
<dbReference type="AlphaFoldDB" id="A8BQ93"/>
<sequence length="486" mass="55855">MATSVDDPLVDPDTGKKIDFYKILGLETWPGDGEAKKAYYKAAMRLHPDKNRDNPERAEIVFKYLQEAWKTLSDPTERAYYERNRELILSGGVEADEFYGVDTFVNLASFRSSSCYDGFDDSPRGFYTVYALLFKTLADEELRAAKRRIEIKSYADNELSMLQRRSSEESYPQFGPSDASEAMVSSFYSFWSRFQSVKEFLHENYYSTEGNSKYRRLAEGENKKFREEARLQFSIRVRDMAAYLKRRDPRVEAYQEKQRRQSVEAQQKREAKIQQIQRERIASKQALKEQIAKRISILTEKVNDGTITAHEMLELESMASTQPLHSDKIADEFTDRKETPMNGGSPNKSHHYPGSLSKEFIAQGLAFDKATGKLFCKVCNQRFQMEGEFKSHLTSKKHRNAQKESAATDAPTKATINSENVERTEPRKRRRAIQEGTPDESIEKGEACEGGSKNSHQCKICKQRFESRTKLFKHIADTGHAALKQS</sequence>
<dbReference type="Gene3D" id="3.30.160.60">
    <property type="entry name" value="Classic Zinc Finger"/>
    <property type="match status" value="1"/>
</dbReference>
<dbReference type="FunCoup" id="A8BQ93">
    <property type="interactions" value="125"/>
</dbReference>
<accession>A8BQ93</accession>
<dbReference type="PANTHER" id="PTHR44029">
    <property type="entry name" value="DNAJ HOMOLOG SUBFAMILY C MEMBER 21"/>
    <property type="match status" value="1"/>
</dbReference>
<dbReference type="PANTHER" id="PTHR44029:SF1">
    <property type="entry name" value="DNAJ HOMOLOG SUBFAMILY C MEMBER 21"/>
    <property type="match status" value="1"/>
</dbReference>
<dbReference type="HOGENOM" id="CLU_561964_0_0_1"/>
<dbReference type="VEuPathDB" id="GiardiaDB:GL50803_16406"/>
<dbReference type="RefSeq" id="XP_001705610.1">
    <property type="nucleotide sequence ID" value="XM_001705558.1"/>
</dbReference>
<dbReference type="PROSITE" id="PS50157">
    <property type="entry name" value="ZINC_FINGER_C2H2_2"/>
    <property type="match status" value="1"/>
</dbReference>
<dbReference type="STRING" id="184922.A8BQ93"/>
<dbReference type="PROSITE" id="PS50076">
    <property type="entry name" value="DNAJ_2"/>
    <property type="match status" value="1"/>
</dbReference>
<dbReference type="KEGG" id="gla:GL50803_0016406"/>
<dbReference type="InterPro" id="IPR054076">
    <property type="entry name" value="ZUO1-like_ZHD"/>
</dbReference>
<dbReference type="InterPro" id="IPR001623">
    <property type="entry name" value="DnaJ_domain"/>
</dbReference>
<dbReference type="InterPro" id="IPR013087">
    <property type="entry name" value="Znf_C2H2_type"/>
</dbReference>
<dbReference type="CDD" id="cd06257">
    <property type="entry name" value="DnaJ"/>
    <property type="match status" value="1"/>
</dbReference>
<dbReference type="SUPFAM" id="SSF46565">
    <property type="entry name" value="Chaperone J-domain"/>
    <property type="match status" value="1"/>
</dbReference>